<feature type="transmembrane region" description="Helical" evidence="1">
    <location>
        <begin position="358"/>
        <end position="375"/>
    </location>
</feature>
<dbReference type="STRING" id="1144300.PS3_15381"/>
<evidence type="ECO:0000313" key="3">
    <source>
        <dbReference type="Proteomes" id="UP000004567"/>
    </source>
</evidence>
<protein>
    <submittedName>
        <fullName evidence="2">Integral membrane protein</fullName>
    </submittedName>
</protein>
<comment type="caution">
    <text evidence="2">The sequence shown here is derived from an EMBL/GenBank/DDBJ whole genome shotgun (WGS) entry which is preliminary data.</text>
</comment>
<feature type="transmembrane region" description="Helical" evidence="1">
    <location>
        <begin position="296"/>
        <end position="313"/>
    </location>
</feature>
<dbReference type="EMBL" id="AICN01000013">
    <property type="protein sequence ID" value="EHS87383.1"/>
    <property type="molecule type" value="Genomic_DNA"/>
</dbReference>
<reference evidence="2 3" key="1">
    <citation type="journal article" date="2013" name="Genome Announc.">
        <title>Genome Sequence of Lactobacillus gastricus PS3, a Strain Isolated from Human Milk.</title>
        <authorList>
            <person name="Martin V."/>
            <person name="Cardenas N."/>
            <person name="Jimenez E."/>
            <person name="Maldonado A."/>
            <person name="Rodriguez J.M."/>
            <person name="Fernandez L."/>
        </authorList>
    </citation>
    <scope>NUCLEOTIDE SEQUENCE [LARGE SCALE GENOMIC DNA]</scope>
    <source>
        <strain evidence="2 3">PS3</strain>
    </source>
</reference>
<evidence type="ECO:0000256" key="1">
    <source>
        <dbReference type="SAM" id="Phobius"/>
    </source>
</evidence>
<dbReference type="AlphaFoldDB" id="H4GI44"/>
<feature type="transmembrane region" description="Helical" evidence="1">
    <location>
        <begin position="12"/>
        <end position="32"/>
    </location>
</feature>
<proteinExistence type="predicted"/>
<dbReference type="PANTHER" id="PTHR38454:SF1">
    <property type="entry name" value="INTEGRAL MEMBRANE PROTEIN"/>
    <property type="match status" value="1"/>
</dbReference>
<dbReference type="Proteomes" id="UP000004567">
    <property type="component" value="Unassembled WGS sequence"/>
</dbReference>
<feature type="transmembrane region" description="Helical" evidence="1">
    <location>
        <begin position="382"/>
        <end position="400"/>
    </location>
</feature>
<keyword evidence="1" id="KW-0812">Transmembrane</keyword>
<feature type="transmembrane region" description="Helical" evidence="1">
    <location>
        <begin position="406"/>
        <end position="429"/>
    </location>
</feature>
<feature type="transmembrane region" description="Helical" evidence="1">
    <location>
        <begin position="232"/>
        <end position="254"/>
    </location>
</feature>
<gene>
    <name evidence="2" type="ORF">PS3_15381</name>
</gene>
<name>H4GI44_9LACO</name>
<feature type="transmembrane region" description="Helical" evidence="1">
    <location>
        <begin position="158"/>
        <end position="177"/>
    </location>
</feature>
<sequence length="870" mass="98236">MLTKLNQRRNILALSFLVPVLIMGCYFTLRGMAPFGKSSILTVDLGQQYVDFYAYLRSSILHHPASLLYSFSKGLGGEMWGTNAYYLMSPLNLLLLFFPGASLSSGILFLLLIKYGLAGLSMAYLLDRSNLQSGYRLLMFSTPYALMGWMIANQLNMIWLDVLWLLPLVIVGLMQLLDGGRPWFYLSWLAITMIVNYYMAWMVCVFTILFTWWHLSLSRYPWRQKIRRFLRYVIYSCWSGLLSAVILLPTIYALTQSKGTYNNTDYTWKLEYNPLKLFGKLVPGSFNFSQMPSGQANIYVGMLMMTGFLLYFFNRRDRKWSRIIAALISIFLVASFVVQPLDLFWHLGQFPVWYPSRFSFLFSFWVIWLAARTLTPNFQLKWPQLLFILAISSLITVVLLTKVNSILSYINTTQIWIGYSFELLALIALSIRRHDYFYHGFLILLACVDVSVSAILSLNQISYVSQSDYGNYTTQLQQSIKKIKQADQSFYRIAKSFSRTKDDPFQADFYSGDHFGSTLEPSISKFMTLIGQPAGDGVISYANGTKITDSLLGFKYNLSTTATNDSALGVNTIRPDWTGKTIAKNGKITIKQNSTALPIAFGASQKILNLKSSSSDPTQYQSMIYQALAGKSTNQSLFKVQNFSNVTYTNTNETTQITGAMIVKNDPLLVGKVELTFTPQTNDPYYLTLGESAVANATIEVNGRPVTNVSSFRNTIIMNVANHQKGQSVKITFTLKKASLWLQNVSLYQLNQAGFQADYQKLSQSPFKISKSGSNYLTGTIKLARNQKVMMTTIPAAQGWHAIVDGHPAKLTKVINTFWALKLSPGKTYRITLYFIPPFLFTGLIMTIISLTGAIIMAKRKAKNVIKKSG</sequence>
<dbReference type="OrthoDB" id="9815466at2"/>
<evidence type="ECO:0000313" key="2">
    <source>
        <dbReference type="EMBL" id="EHS87383.1"/>
    </source>
</evidence>
<dbReference type="PANTHER" id="PTHR38454">
    <property type="entry name" value="INTEGRAL MEMBRANE PROTEIN-RELATED"/>
    <property type="match status" value="1"/>
</dbReference>
<keyword evidence="1" id="KW-1133">Transmembrane helix</keyword>
<dbReference type="PROSITE" id="PS51257">
    <property type="entry name" value="PROKAR_LIPOPROTEIN"/>
    <property type="match status" value="1"/>
</dbReference>
<dbReference type="Pfam" id="PF09586">
    <property type="entry name" value="YfhO"/>
    <property type="match status" value="1"/>
</dbReference>
<dbReference type="RefSeq" id="WP_007121728.1">
    <property type="nucleotide sequence ID" value="NZ_AICN01000013.1"/>
</dbReference>
<dbReference type="PATRIC" id="fig|1144300.3.peg.189"/>
<feature type="transmembrane region" description="Helical" evidence="1">
    <location>
        <begin position="91"/>
        <end position="113"/>
    </location>
</feature>
<keyword evidence="1" id="KW-0472">Membrane</keyword>
<dbReference type="InterPro" id="IPR018580">
    <property type="entry name" value="Uncharacterised_YfhO"/>
</dbReference>
<organism evidence="2 3">
    <name type="scientific">Limosilactobacillus gastricus PS3</name>
    <dbReference type="NCBI Taxonomy" id="1144300"/>
    <lineage>
        <taxon>Bacteria</taxon>
        <taxon>Bacillati</taxon>
        <taxon>Bacillota</taxon>
        <taxon>Bacilli</taxon>
        <taxon>Lactobacillales</taxon>
        <taxon>Lactobacillaceae</taxon>
        <taxon>Limosilactobacillus</taxon>
    </lineage>
</organism>
<feature type="transmembrane region" description="Helical" evidence="1">
    <location>
        <begin position="834"/>
        <end position="858"/>
    </location>
</feature>
<feature type="transmembrane region" description="Helical" evidence="1">
    <location>
        <begin position="320"/>
        <end position="338"/>
    </location>
</feature>
<accession>H4GI44</accession>
<feature type="transmembrane region" description="Helical" evidence="1">
    <location>
        <begin position="183"/>
        <end position="212"/>
    </location>
</feature>
<feature type="transmembrane region" description="Helical" evidence="1">
    <location>
        <begin position="436"/>
        <end position="458"/>
    </location>
</feature>